<dbReference type="EMBL" id="SMDN01000004">
    <property type="protein sequence ID" value="TQC53965.1"/>
    <property type="molecule type" value="Genomic_DNA"/>
</dbReference>
<feature type="active site" description="Proton acceptor" evidence="8">
    <location>
        <position position="193"/>
    </location>
</feature>
<dbReference type="EC" id="1.1.1.94" evidence="12"/>
<comment type="catalytic activity">
    <reaction evidence="12">
        <text>sn-glycerol 3-phosphate + NADP(+) = dihydroxyacetone phosphate + NADPH + H(+)</text>
        <dbReference type="Rhea" id="RHEA:11096"/>
        <dbReference type="ChEBI" id="CHEBI:15378"/>
        <dbReference type="ChEBI" id="CHEBI:57597"/>
        <dbReference type="ChEBI" id="CHEBI:57642"/>
        <dbReference type="ChEBI" id="CHEBI:57783"/>
        <dbReference type="ChEBI" id="CHEBI:58349"/>
        <dbReference type="EC" id="1.1.1.94"/>
    </reaction>
</comment>
<dbReference type="InterPro" id="IPR011128">
    <property type="entry name" value="G3P_DH_NAD-dep_N"/>
</dbReference>
<keyword evidence="3 11" id="KW-0560">Oxidoreductase</keyword>
<dbReference type="PRINTS" id="PR00077">
    <property type="entry name" value="GPDHDRGNASE"/>
</dbReference>
<dbReference type="Pfam" id="PF01210">
    <property type="entry name" value="NAD_Gly3P_dh_N"/>
    <property type="match status" value="1"/>
</dbReference>
<reference evidence="15 16" key="1">
    <citation type="submission" date="2019-03" db="EMBL/GenBank/DDBJ databases">
        <title>Characterization of a novel Mycoplasma cynos real-time PCR assay.</title>
        <authorList>
            <person name="Tallmadge R.L."/>
            <person name="Mitchell P.K."/>
            <person name="Goodman L."/>
        </authorList>
    </citation>
    <scope>NUCLEOTIDE SEQUENCE [LARGE SCALE GENOMIC DNA]</scope>
    <source>
        <strain evidence="15 16">1642</strain>
    </source>
</reference>
<feature type="domain" description="Glycerol-3-phosphate dehydrogenase NAD-dependent C-terminal" evidence="14">
    <location>
        <begin position="182"/>
        <end position="322"/>
    </location>
</feature>
<evidence type="ECO:0000256" key="11">
    <source>
        <dbReference type="RuleBase" id="RU000437"/>
    </source>
</evidence>
<feature type="binding site" evidence="10">
    <location>
        <position position="259"/>
    </location>
    <ligand>
        <name>NAD(+)</name>
        <dbReference type="ChEBI" id="CHEBI:57540"/>
    </ligand>
</feature>
<dbReference type="InterPro" id="IPR036291">
    <property type="entry name" value="NAD(P)-bd_dom_sf"/>
</dbReference>
<dbReference type="Gene3D" id="3.40.50.720">
    <property type="entry name" value="NAD(P)-binding Rossmann-like Domain"/>
    <property type="match status" value="1"/>
</dbReference>
<dbReference type="InterPro" id="IPR013328">
    <property type="entry name" value="6PGD_dom2"/>
</dbReference>
<evidence type="ECO:0000259" key="13">
    <source>
        <dbReference type="Pfam" id="PF01210"/>
    </source>
</evidence>
<sequence length="330" mass="36035">MSKIAFIGTGAWASALATVLSKNNHQVCLWGIDETEINDINKGYNSKYFGKTKFNNPQLVHATNDLKLALNDAETIVLAVPTPVITSVLHKIKETLGERSVNVINVSKGIDKESKQFFSKIISEIMSKNLKNICSLIGPSFAIEVFNNHLTLINAVGKNTQFLDSITKLFNNDTFKLITNNDEDGSEVYSALKNVLAIGIGIASALYPAKNLAPALISIGLKEIKDIALTIYPQSNPLSGYELSAIGDIVLTCLNTTSRNYSFGLQVASVGVVEALSLNTKTVEGYNTAKILIDIFEKYPLLNTPLLKNIVNVLDLKIHQNDLLSFFAQI</sequence>
<dbReference type="InterPro" id="IPR008927">
    <property type="entry name" value="6-PGluconate_DH-like_C_sf"/>
</dbReference>
<keyword evidence="6" id="KW-0594">Phospholipid biosynthesis</keyword>
<dbReference type="RefSeq" id="WP_141483820.1">
    <property type="nucleotide sequence ID" value="NZ_SMDN01000004.1"/>
</dbReference>
<dbReference type="PIRSF" id="PIRSF000114">
    <property type="entry name" value="Glycerol-3-P_dh"/>
    <property type="match status" value="1"/>
</dbReference>
<dbReference type="GO" id="GO:0141153">
    <property type="term" value="F:glycerol-3-phosphate dehydrogenase (NADP+) activity"/>
    <property type="evidence" value="ECO:0007669"/>
    <property type="project" value="RHEA"/>
</dbReference>
<dbReference type="PANTHER" id="PTHR11728">
    <property type="entry name" value="GLYCEROL-3-PHOSPHATE DEHYDROGENASE"/>
    <property type="match status" value="1"/>
</dbReference>
<comment type="similarity">
    <text evidence="1 11">Belongs to the NAD-dependent glycerol-3-phosphate dehydrogenase family.</text>
</comment>
<evidence type="ECO:0000256" key="2">
    <source>
        <dbReference type="ARBA" id="ARBA00022516"/>
    </source>
</evidence>
<dbReference type="GO" id="GO:0051287">
    <property type="term" value="F:NAD binding"/>
    <property type="evidence" value="ECO:0007669"/>
    <property type="project" value="InterPro"/>
</dbReference>
<evidence type="ECO:0000256" key="1">
    <source>
        <dbReference type="ARBA" id="ARBA00011009"/>
    </source>
</evidence>
<evidence type="ECO:0000256" key="3">
    <source>
        <dbReference type="ARBA" id="ARBA00023002"/>
    </source>
</evidence>
<dbReference type="GO" id="GO:0005975">
    <property type="term" value="P:carbohydrate metabolic process"/>
    <property type="evidence" value="ECO:0007669"/>
    <property type="project" value="InterPro"/>
</dbReference>
<evidence type="ECO:0000256" key="6">
    <source>
        <dbReference type="ARBA" id="ARBA00023209"/>
    </source>
</evidence>
<evidence type="ECO:0000259" key="14">
    <source>
        <dbReference type="Pfam" id="PF07479"/>
    </source>
</evidence>
<dbReference type="Gene3D" id="1.10.1040.10">
    <property type="entry name" value="N-(1-d-carboxylethyl)-l-norvaline Dehydrogenase, domain 2"/>
    <property type="match status" value="1"/>
</dbReference>
<feature type="binding site" evidence="9">
    <location>
        <begin position="259"/>
        <end position="260"/>
    </location>
    <ligand>
        <name>substrate</name>
    </ligand>
</feature>
<proteinExistence type="inferred from homology"/>
<dbReference type="SUPFAM" id="SSF48179">
    <property type="entry name" value="6-phosphogluconate dehydrogenase C-terminal domain-like"/>
    <property type="match status" value="1"/>
</dbReference>
<dbReference type="PANTHER" id="PTHR11728:SF1">
    <property type="entry name" value="GLYCEROL-3-PHOSPHATE DEHYDROGENASE [NAD(+)] 2, CHLOROPLASTIC"/>
    <property type="match status" value="1"/>
</dbReference>
<name>A0A507SUR7_9BACT</name>
<keyword evidence="2" id="KW-0444">Lipid biosynthesis</keyword>
<evidence type="ECO:0000256" key="4">
    <source>
        <dbReference type="ARBA" id="ARBA00023027"/>
    </source>
</evidence>
<evidence type="ECO:0000256" key="5">
    <source>
        <dbReference type="ARBA" id="ARBA00023098"/>
    </source>
</evidence>
<feature type="domain" description="Glycerol-3-phosphate dehydrogenase NAD-dependent N-terminal" evidence="13">
    <location>
        <begin position="3"/>
        <end position="161"/>
    </location>
</feature>
<feature type="binding site" evidence="9">
    <location>
        <position position="108"/>
    </location>
    <ligand>
        <name>substrate</name>
    </ligand>
</feature>
<protein>
    <recommendedName>
        <fullName evidence="12">Glycerol-3-phosphate dehydrogenase</fullName>
        <ecNumber evidence="12">1.1.1.94</ecNumber>
    </recommendedName>
</protein>
<dbReference type="Pfam" id="PF07479">
    <property type="entry name" value="NAD_Gly3P_dh_C"/>
    <property type="match status" value="1"/>
</dbReference>
<dbReference type="InterPro" id="IPR006168">
    <property type="entry name" value="G3P_DH_NAD-dep"/>
</dbReference>
<evidence type="ECO:0000256" key="9">
    <source>
        <dbReference type="PIRSR" id="PIRSR000114-2"/>
    </source>
</evidence>
<evidence type="ECO:0000313" key="16">
    <source>
        <dbReference type="Proteomes" id="UP000320801"/>
    </source>
</evidence>
<dbReference type="GO" id="GO:0046168">
    <property type="term" value="P:glycerol-3-phosphate catabolic process"/>
    <property type="evidence" value="ECO:0007669"/>
    <property type="project" value="InterPro"/>
</dbReference>
<dbReference type="AlphaFoldDB" id="A0A507SUR7"/>
<dbReference type="GO" id="GO:0005829">
    <property type="term" value="C:cytosol"/>
    <property type="evidence" value="ECO:0007669"/>
    <property type="project" value="TreeGrafter"/>
</dbReference>
<keyword evidence="16" id="KW-1185">Reference proteome</keyword>
<accession>A0A507SUR7</accession>
<dbReference type="InterPro" id="IPR006109">
    <property type="entry name" value="G3P_DH_NAD-dep_C"/>
</dbReference>
<keyword evidence="4 10" id="KW-0520">NAD</keyword>
<dbReference type="Proteomes" id="UP000320801">
    <property type="component" value="Unassembled WGS sequence"/>
</dbReference>
<gene>
    <name evidence="15" type="ORF">E1I18_01380</name>
</gene>
<evidence type="ECO:0000313" key="15">
    <source>
        <dbReference type="EMBL" id="TQC53965.1"/>
    </source>
</evidence>
<feature type="binding site" evidence="10">
    <location>
        <position position="142"/>
    </location>
    <ligand>
        <name>NAD(+)</name>
        <dbReference type="ChEBI" id="CHEBI:57540"/>
    </ligand>
</feature>
<evidence type="ECO:0000256" key="8">
    <source>
        <dbReference type="PIRSR" id="PIRSR000114-1"/>
    </source>
</evidence>
<evidence type="ECO:0000256" key="12">
    <source>
        <dbReference type="RuleBase" id="RU000439"/>
    </source>
</evidence>
<evidence type="ECO:0000256" key="10">
    <source>
        <dbReference type="PIRSR" id="PIRSR000114-3"/>
    </source>
</evidence>
<organism evidence="15 16">
    <name type="scientific">Mycoplasmopsis mucosicanis</name>
    <dbReference type="NCBI Taxonomy" id="458208"/>
    <lineage>
        <taxon>Bacteria</taxon>
        <taxon>Bacillati</taxon>
        <taxon>Mycoplasmatota</taxon>
        <taxon>Mycoplasmoidales</taxon>
        <taxon>Metamycoplasmataceae</taxon>
        <taxon>Mycoplasmopsis</taxon>
    </lineage>
</organism>
<comment type="caution">
    <text evidence="15">The sequence shown here is derived from an EMBL/GenBank/DDBJ whole genome shotgun (WGS) entry which is preliminary data.</text>
</comment>
<feature type="binding site" evidence="10">
    <location>
        <position position="281"/>
    </location>
    <ligand>
        <name>NAD(+)</name>
        <dbReference type="ChEBI" id="CHEBI:57540"/>
    </ligand>
</feature>
<dbReference type="OrthoDB" id="9812273at2"/>
<keyword evidence="5" id="KW-0443">Lipid metabolism</keyword>
<dbReference type="SUPFAM" id="SSF51735">
    <property type="entry name" value="NAD(P)-binding Rossmann-fold domains"/>
    <property type="match status" value="1"/>
</dbReference>
<keyword evidence="7" id="KW-1208">Phospholipid metabolism</keyword>
<evidence type="ECO:0000256" key="7">
    <source>
        <dbReference type="ARBA" id="ARBA00023264"/>
    </source>
</evidence>
<dbReference type="GO" id="GO:0008654">
    <property type="term" value="P:phospholipid biosynthetic process"/>
    <property type="evidence" value="ECO:0007669"/>
    <property type="project" value="UniProtKB-KW"/>
</dbReference>